<evidence type="ECO:0000313" key="2">
    <source>
        <dbReference type="EMBL" id="KAI3910933.1"/>
    </source>
</evidence>
<accession>A0AAD4SJR1</accession>
<dbReference type="AlphaFoldDB" id="A0AAD4SJR1"/>
<dbReference type="Proteomes" id="UP001202328">
    <property type="component" value="Unassembled WGS sequence"/>
</dbReference>
<feature type="chain" id="PRO_5041896850" evidence="1">
    <location>
        <begin position="27"/>
        <end position="113"/>
    </location>
</feature>
<dbReference type="EMBL" id="JAJJMB010010087">
    <property type="protein sequence ID" value="KAI3910933.1"/>
    <property type="molecule type" value="Genomic_DNA"/>
</dbReference>
<protein>
    <submittedName>
        <fullName evidence="2">Uncharacterized protein</fullName>
    </submittedName>
</protein>
<feature type="signal peptide" evidence="1">
    <location>
        <begin position="1"/>
        <end position="26"/>
    </location>
</feature>
<comment type="caution">
    <text evidence="2">The sequence shown here is derived from an EMBL/GenBank/DDBJ whole genome shotgun (WGS) entry which is preliminary data.</text>
</comment>
<organism evidence="2 3">
    <name type="scientific">Papaver atlanticum</name>
    <dbReference type="NCBI Taxonomy" id="357466"/>
    <lineage>
        <taxon>Eukaryota</taxon>
        <taxon>Viridiplantae</taxon>
        <taxon>Streptophyta</taxon>
        <taxon>Embryophyta</taxon>
        <taxon>Tracheophyta</taxon>
        <taxon>Spermatophyta</taxon>
        <taxon>Magnoliopsida</taxon>
        <taxon>Ranunculales</taxon>
        <taxon>Papaveraceae</taxon>
        <taxon>Papaveroideae</taxon>
        <taxon>Papaver</taxon>
    </lineage>
</organism>
<name>A0AAD4SJR1_9MAGN</name>
<proteinExistence type="predicted"/>
<keyword evidence="1" id="KW-0732">Signal</keyword>
<sequence>MARANMIGWAMLLVAVMALNVGKAEGWPCQVDCAKEHAQEQGGSVMSHMFECFGSSKPSAQTQKVIEFLAQAPEFEKYPSVGRKAFPPSRQPMIVNVPSIGRKAFSPPKQPLI</sequence>
<keyword evidence="3" id="KW-1185">Reference proteome</keyword>
<evidence type="ECO:0000313" key="3">
    <source>
        <dbReference type="Proteomes" id="UP001202328"/>
    </source>
</evidence>
<gene>
    <name evidence="2" type="ORF">MKW98_022620</name>
</gene>
<reference evidence="2" key="1">
    <citation type="submission" date="2022-04" db="EMBL/GenBank/DDBJ databases">
        <title>A functionally conserved STORR gene fusion in Papaver species that diverged 16.8 million years ago.</title>
        <authorList>
            <person name="Catania T."/>
        </authorList>
    </citation>
    <scope>NUCLEOTIDE SEQUENCE</scope>
    <source>
        <strain evidence="2">S-188037</strain>
    </source>
</reference>
<evidence type="ECO:0000256" key="1">
    <source>
        <dbReference type="SAM" id="SignalP"/>
    </source>
</evidence>